<feature type="domain" description="Inositolphosphotransferase Aur1/Ipt1" evidence="2">
    <location>
        <begin position="134"/>
        <end position="315"/>
    </location>
</feature>
<evidence type="ECO:0000313" key="3">
    <source>
        <dbReference type="EMBL" id="MBU2738586.1"/>
    </source>
</evidence>
<evidence type="ECO:0000256" key="1">
    <source>
        <dbReference type="SAM" id="Phobius"/>
    </source>
</evidence>
<comment type="caution">
    <text evidence="3">The sequence shown here is derived from an EMBL/GenBank/DDBJ whole genome shotgun (WGS) entry which is preliminary data.</text>
</comment>
<evidence type="ECO:0000313" key="4">
    <source>
        <dbReference type="Proteomes" id="UP001197028"/>
    </source>
</evidence>
<protein>
    <submittedName>
        <fullName evidence="3">Phosphatase PAP2 family protein</fullName>
    </submittedName>
</protein>
<evidence type="ECO:0000259" key="2">
    <source>
        <dbReference type="Pfam" id="PF14378"/>
    </source>
</evidence>
<keyword evidence="4" id="KW-1185">Reference proteome</keyword>
<proteinExistence type="predicted"/>
<dbReference type="InterPro" id="IPR026841">
    <property type="entry name" value="Aur1/Ipt1"/>
</dbReference>
<dbReference type="RefSeq" id="WP_215863551.1">
    <property type="nucleotide sequence ID" value="NZ_JABELD010000051.1"/>
</dbReference>
<feature type="transmembrane region" description="Helical" evidence="1">
    <location>
        <begin position="135"/>
        <end position="153"/>
    </location>
</feature>
<feature type="transmembrane region" description="Helical" evidence="1">
    <location>
        <begin position="103"/>
        <end position="123"/>
    </location>
</feature>
<feature type="transmembrane region" description="Helical" evidence="1">
    <location>
        <begin position="64"/>
        <end position="82"/>
    </location>
</feature>
<dbReference type="Proteomes" id="UP001197028">
    <property type="component" value="Unassembled WGS sequence"/>
</dbReference>
<keyword evidence="1" id="KW-1133">Transmembrane helix</keyword>
<feature type="transmembrane region" description="Helical" evidence="1">
    <location>
        <begin position="195"/>
        <end position="220"/>
    </location>
</feature>
<sequence length="328" mass="36328">MKALKSMRLPQPAFQFQPRVWAGDFQRGIKTLLTWPEVQIGLVLAFITLVLLQVTKYTLTGMPMMVNLLVLIAYCFLGYASYAGQVPTPENRRRRAIGMQTHLGLGAFVLINASLAVMDYILTGSIVLPEWDKTFASWDLALGFHWLYWYHVVQATPDLHLLLKTVYGLLAIEIAALIVVLPLSGHVRAGRWLVLWYAAVATICITIGLLMPARGAFVFYHLPVMKHTAYVPVMADLRNGSLQNINLSKLQGLVVFPSFHAALAVICAAGAWSWKYLRYPLLILNLLIILSAPSQGGHYGVDVLAGIAIALVTIYFVRPQRSTAVADV</sequence>
<keyword evidence="1" id="KW-0472">Membrane</keyword>
<dbReference type="Pfam" id="PF14378">
    <property type="entry name" value="PAP2_3"/>
    <property type="match status" value="1"/>
</dbReference>
<feature type="transmembrane region" description="Helical" evidence="1">
    <location>
        <begin position="32"/>
        <end position="52"/>
    </location>
</feature>
<dbReference type="EMBL" id="JABELD010000051">
    <property type="protein sequence ID" value="MBU2738586.1"/>
    <property type="molecule type" value="Genomic_DNA"/>
</dbReference>
<accession>A0ABS5ZPQ3</accession>
<organism evidence="3 4">
    <name type="scientific">Acidithiobacillus concretivorus</name>
    <dbReference type="NCBI Taxonomy" id="3063952"/>
    <lineage>
        <taxon>Bacteria</taxon>
        <taxon>Pseudomonadati</taxon>
        <taxon>Pseudomonadota</taxon>
        <taxon>Acidithiobacillia</taxon>
        <taxon>Acidithiobacillales</taxon>
        <taxon>Acidithiobacillaceae</taxon>
        <taxon>Acidithiobacillus</taxon>
    </lineage>
</organism>
<feature type="transmembrane region" description="Helical" evidence="1">
    <location>
        <begin position="253"/>
        <end position="277"/>
    </location>
</feature>
<gene>
    <name evidence="3" type="ORF">HJG40_07220</name>
</gene>
<reference evidence="3 4" key="1">
    <citation type="journal article" date="2021" name="ISME J.">
        <title>Genomic evolution of the class Acidithiobacillia: deep-branching Proteobacteria living in extreme acidic conditions.</title>
        <authorList>
            <person name="Moya-Beltran A."/>
            <person name="Beard S."/>
            <person name="Rojas-Villalobos C."/>
            <person name="Issotta F."/>
            <person name="Gallardo Y."/>
            <person name="Ulloa R."/>
            <person name="Giaveno A."/>
            <person name="Degli Esposti M."/>
            <person name="Johnson D.B."/>
            <person name="Quatrini R."/>
        </authorList>
    </citation>
    <scope>NUCLEOTIDE SEQUENCE [LARGE SCALE GENOMIC DNA]</scope>
    <source>
        <strain evidence="3 4">ATCC 19703</strain>
    </source>
</reference>
<feature type="transmembrane region" description="Helical" evidence="1">
    <location>
        <begin position="165"/>
        <end position="183"/>
    </location>
</feature>
<feature type="transmembrane region" description="Helical" evidence="1">
    <location>
        <begin position="297"/>
        <end position="317"/>
    </location>
</feature>
<dbReference type="Gene3D" id="1.20.144.10">
    <property type="entry name" value="Phosphatidic acid phosphatase type 2/haloperoxidase"/>
    <property type="match status" value="1"/>
</dbReference>
<keyword evidence="1" id="KW-0812">Transmembrane</keyword>
<name>A0ABS5ZPQ3_9PROT</name>